<dbReference type="AlphaFoldDB" id="A0AAJ0FII5"/>
<proteinExistence type="predicted"/>
<dbReference type="RefSeq" id="XP_060280626.1">
    <property type="nucleotide sequence ID" value="XM_060422561.1"/>
</dbReference>
<gene>
    <name evidence="1" type="ORF">QBC33DRAFT_198422</name>
</gene>
<accession>A0AAJ0FII5</accession>
<reference evidence="1" key="1">
    <citation type="submission" date="2023-06" db="EMBL/GenBank/DDBJ databases">
        <title>Genome-scale phylogeny and comparative genomics of the fungal order Sordariales.</title>
        <authorList>
            <consortium name="Lawrence Berkeley National Laboratory"/>
            <person name="Hensen N."/>
            <person name="Bonometti L."/>
            <person name="Westerberg I."/>
            <person name="Brannstrom I.O."/>
            <person name="Guillou S."/>
            <person name="Cros-Aarteil S."/>
            <person name="Calhoun S."/>
            <person name="Haridas S."/>
            <person name="Kuo A."/>
            <person name="Mondo S."/>
            <person name="Pangilinan J."/>
            <person name="Riley R."/>
            <person name="Labutti K."/>
            <person name="Andreopoulos B."/>
            <person name="Lipzen A."/>
            <person name="Chen C."/>
            <person name="Yanf M."/>
            <person name="Daum C."/>
            <person name="Ng V."/>
            <person name="Clum A."/>
            <person name="Steindorff A."/>
            <person name="Ohm R."/>
            <person name="Martin F."/>
            <person name="Silar P."/>
            <person name="Natvig D."/>
            <person name="Lalanne C."/>
            <person name="Gautier V."/>
            <person name="Ament-Velasquez S.L."/>
            <person name="Kruys A."/>
            <person name="Hutchinson M.I."/>
            <person name="Powell A.J."/>
            <person name="Barry K."/>
            <person name="Miller A.N."/>
            <person name="Grigoriev I.V."/>
            <person name="Debuchy R."/>
            <person name="Gladieux P."/>
            <person name="Thoren M.H."/>
            <person name="Johannesson H."/>
        </authorList>
    </citation>
    <scope>NUCLEOTIDE SEQUENCE</scope>
    <source>
        <strain evidence="1">8032-3</strain>
    </source>
</reference>
<keyword evidence="2" id="KW-1185">Reference proteome</keyword>
<sequence length="133" mass="14553">MGGVLSILLYWWVDSLERRELLSQDVPSRETMTRSKACFAWLTDMAHDLDAQSHGLKSKVPGRCNPSDSLSLTCTAASNIRSTSSEYYSATGRSSWLAGQGRTIASCKSRIMRNPRSLEGLPTSSTSKFSVTG</sequence>
<dbReference type="Proteomes" id="UP001244011">
    <property type="component" value="Unassembled WGS sequence"/>
</dbReference>
<organism evidence="1 2">
    <name type="scientific">Phialemonium atrogriseum</name>
    <dbReference type="NCBI Taxonomy" id="1093897"/>
    <lineage>
        <taxon>Eukaryota</taxon>
        <taxon>Fungi</taxon>
        <taxon>Dikarya</taxon>
        <taxon>Ascomycota</taxon>
        <taxon>Pezizomycotina</taxon>
        <taxon>Sordariomycetes</taxon>
        <taxon>Sordariomycetidae</taxon>
        <taxon>Cephalothecales</taxon>
        <taxon>Cephalothecaceae</taxon>
        <taxon>Phialemonium</taxon>
    </lineage>
</organism>
<name>A0AAJ0FII5_9PEZI</name>
<evidence type="ECO:0000313" key="1">
    <source>
        <dbReference type="EMBL" id="KAK1764413.1"/>
    </source>
</evidence>
<evidence type="ECO:0000313" key="2">
    <source>
        <dbReference type="Proteomes" id="UP001244011"/>
    </source>
</evidence>
<protein>
    <submittedName>
        <fullName evidence="1">Uncharacterized protein</fullName>
    </submittedName>
</protein>
<dbReference type="EMBL" id="MU839020">
    <property type="protein sequence ID" value="KAK1764413.1"/>
    <property type="molecule type" value="Genomic_DNA"/>
</dbReference>
<comment type="caution">
    <text evidence="1">The sequence shown here is derived from an EMBL/GenBank/DDBJ whole genome shotgun (WGS) entry which is preliminary data.</text>
</comment>
<dbReference type="GeneID" id="85305748"/>